<organism evidence="3 4">
    <name type="scientific">Jatropha curcas</name>
    <name type="common">Barbados nut</name>
    <dbReference type="NCBI Taxonomy" id="180498"/>
    <lineage>
        <taxon>Eukaryota</taxon>
        <taxon>Viridiplantae</taxon>
        <taxon>Streptophyta</taxon>
        <taxon>Embryophyta</taxon>
        <taxon>Tracheophyta</taxon>
        <taxon>Spermatophyta</taxon>
        <taxon>Magnoliopsida</taxon>
        <taxon>eudicotyledons</taxon>
        <taxon>Gunneridae</taxon>
        <taxon>Pentapetalae</taxon>
        <taxon>rosids</taxon>
        <taxon>fabids</taxon>
        <taxon>Malpighiales</taxon>
        <taxon>Euphorbiaceae</taxon>
        <taxon>Crotonoideae</taxon>
        <taxon>Jatropheae</taxon>
        <taxon>Jatropha</taxon>
    </lineage>
</organism>
<dbReference type="CDD" id="cd00167">
    <property type="entry name" value="SANT"/>
    <property type="match status" value="1"/>
</dbReference>
<sequence length="628" mass="71156">MAGWSMLTNGSCSDIINGHKGNVCCSDVTHAVKNSNVVGESDEDSEVKLRCLFDQVLSVFSNEAASWGCIRPIPTLLGNGESLDLFKLFRLVRKRGGFDMVNGFWYFVVKELGLDLAASASVKLIYFKYLYKLERRLKGRSYRDGRLGNGQCQTDENVSCLSVELELEKEFIRLLSRGYKKRKDGKYKKNGKNTNMVVLNSKTGLLDTKNVHEVSNGVGNRHIDADEKIRDCKEKYSDDDDVDDVVILDPSIGRKIFNPRKRKREPLSRMLDWVIQIAKCPDDSSVGEIPPLSKLKEHKGGELWAQVIRARDALMRRKQIESKSKRSLLQNNQKMHPSMYEDVSPLSDQSAERLRCSERLPALVKPRFCSCCNPCSSPLSKLTSPPKTESESGPKEQPLVPDDLSAANTTLNPSGDEHIQRHALVGPRFQAEVPKWTGKVSESDPKWLGTQVWPLANGDCNSPFETDSIGKGRPSTCGCQLPGSVECVRFHIAENRMKLKLELGHVFYRWRFDRMGEEISLGWTAAEEKRFKDMVRFNPPSLDKCFWDDSRKYFPRKPKEELVSYYFNVFLVQRRSYQNRVTPKQIDSDDDESEFGSLGAAYGHKALMVPIGTDTLVCSENKQCTDFK</sequence>
<dbReference type="Proteomes" id="UP000027138">
    <property type="component" value="Unassembled WGS sequence"/>
</dbReference>
<keyword evidence="4" id="KW-1185">Reference proteome</keyword>
<dbReference type="InterPro" id="IPR001005">
    <property type="entry name" value="SANT/Myb"/>
</dbReference>
<dbReference type="PANTHER" id="PTHR46410">
    <property type="entry name" value="AT-RICH INTERACTIVE DOMAIN-CONTAINING PROTEIN 2"/>
    <property type="match status" value="1"/>
</dbReference>
<feature type="region of interest" description="Disordered" evidence="1">
    <location>
        <begin position="378"/>
        <end position="415"/>
    </location>
</feature>
<evidence type="ECO:0000259" key="2">
    <source>
        <dbReference type="PROSITE" id="PS51011"/>
    </source>
</evidence>
<dbReference type="Gene3D" id="1.10.150.60">
    <property type="entry name" value="ARID DNA-binding domain"/>
    <property type="match status" value="1"/>
</dbReference>
<reference evidence="3 4" key="1">
    <citation type="journal article" date="2014" name="PLoS ONE">
        <title>Global Analysis of Gene Expression Profiles in Physic Nut (Jatropha curcas L.) Seedlings Exposed to Salt Stress.</title>
        <authorList>
            <person name="Zhang L."/>
            <person name="Zhang C."/>
            <person name="Wu P."/>
            <person name="Chen Y."/>
            <person name="Li M."/>
            <person name="Jiang H."/>
            <person name="Wu G."/>
        </authorList>
    </citation>
    <scope>NUCLEOTIDE SEQUENCE [LARGE SCALE GENOMIC DNA]</scope>
    <source>
        <strain evidence="4">cv. GZQX0401</strain>
        <tissue evidence="3">Young leaves</tissue>
    </source>
</reference>
<evidence type="ECO:0000313" key="4">
    <source>
        <dbReference type="Proteomes" id="UP000027138"/>
    </source>
</evidence>
<dbReference type="PANTHER" id="PTHR46410:SF18">
    <property type="entry name" value="AT-RICH INTERACTIVE DOMAIN-CONTAINING PROTEIN 2"/>
    <property type="match status" value="1"/>
</dbReference>
<evidence type="ECO:0000256" key="1">
    <source>
        <dbReference type="SAM" id="MobiDB-lite"/>
    </source>
</evidence>
<dbReference type="InterPro" id="IPR036431">
    <property type="entry name" value="ARID_dom_sf"/>
</dbReference>
<proteinExistence type="predicted"/>
<dbReference type="PROSITE" id="PS51011">
    <property type="entry name" value="ARID"/>
    <property type="match status" value="1"/>
</dbReference>
<feature type="compositionally biased region" description="Low complexity" evidence="1">
    <location>
        <begin position="378"/>
        <end position="387"/>
    </location>
</feature>
<dbReference type="GO" id="GO:0003677">
    <property type="term" value="F:DNA binding"/>
    <property type="evidence" value="ECO:0007669"/>
    <property type="project" value="InterPro"/>
</dbReference>
<name>A0A067JN42_JATCU</name>
<dbReference type="AlphaFoldDB" id="A0A067JN42"/>
<dbReference type="Pfam" id="PF01388">
    <property type="entry name" value="ARID"/>
    <property type="match status" value="1"/>
</dbReference>
<accession>A0A067JN42</accession>
<dbReference type="InterPro" id="IPR001606">
    <property type="entry name" value="ARID_dom"/>
</dbReference>
<feature type="domain" description="ARID" evidence="2">
    <location>
        <begin position="47"/>
        <end position="138"/>
    </location>
</feature>
<dbReference type="SUPFAM" id="SSF46774">
    <property type="entry name" value="ARID-like"/>
    <property type="match status" value="1"/>
</dbReference>
<dbReference type="OrthoDB" id="1938591at2759"/>
<evidence type="ECO:0000313" key="3">
    <source>
        <dbReference type="EMBL" id="KDP25411.1"/>
    </source>
</evidence>
<dbReference type="CDD" id="cd16100">
    <property type="entry name" value="ARID"/>
    <property type="match status" value="1"/>
</dbReference>
<gene>
    <name evidence="3" type="ORF">JCGZ_20567</name>
</gene>
<dbReference type="SMART" id="SM01014">
    <property type="entry name" value="ARID"/>
    <property type="match status" value="1"/>
</dbReference>
<dbReference type="EMBL" id="KK914993">
    <property type="protein sequence ID" value="KDP25411.1"/>
    <property type="molecule type" value="Genomic_DNA"/>
</dbReference>
<dbReference type="SMART" id="SM00501">
    <property type="entry name" value="BRIGHT"/>
    <property type="match status" value="1"/>
</dbReference>
<protein>
    <recommendedName>
        <fullName evidence="2">ARID domain-containing protein</fullName>
    </recommendedName>
</protein>